<keyword evidence="12" id="KW-1185">Reference proteome</keyword>
<accession>A0ABC8T0G5</accession>
<keyword evidence="4 9" id="KW-0812">Transmembrane</keyword>
<dbReference type="Proteomes" id="UP001642360">
    <property type="component" value="Unassembled WGS sequence"/>
</dbReference>
<dbReference type="SUPFAM" id="SSF103506">
    <property type="entry name" value="Mitochondrial carrier"/>
    <property type="match status" value="1"/>
</dbReference>
<evidence type="ECO:0000313" key="11">
    <source>
        <dbReference type="EMBL" id="CAK9160467.1"/>
    </source>
</evidence>
<dbReference type="PANTHER" id="PTHR45624">
    <property type="entry name" value="MITOCHONDRIAL BASIC AMINO ACIDS TRANSPORTER-RELATED"/>
    <property type="match status" value="1"/>
</dbReference>
<evidence type="ECO:0000256" key="2">
    <source>
        <dbReference type="ARBA" id="ARBA00006375"/>
    </source>
</evidence>
<reference evidence="11 12" key="1">
    <citation type="submission" date="2024-02" db="EMBL/GenBank/DDBJ databases">
        <authorList>
            <person name="Vignale AGUSTIN F."/>
            <person name="Sosa J E."/>
            <person name="Modenutti C."/>
        </authorList>
    </citation>
    <scope>NUCLEOTIDE SEQUENCE [LARGE SCALE GENOMIC DNA]</scope>
</reference>
<keyword evidence="6" id="KW-1133">Transmembrane helix</keyword>
<comment type="caution">
    <text evidence="11">The sequence shown here is derived from an EMBL/GenBank/DDBJ whole genome shotgun (WGS) entry which is preliminary data.</text>
</comment>
<dbReference type="EMBL" id="CAUOFW020003525">
    <property type="protein sequence ID" value="CAK9160467.1"/>
    <property type="molecule type" value="Genomic_DNA"/>
</dbReference>
<feature type="repeat" description="Solcar" evidence="9">
    <location>
        <begin position="16"/>
        <end position="104"/>
    </location>
</feature>
<evidence type="ECO:0000256" key="8">
    <source>
        <dbReference type="ARBA" id="ARBA00023136"/>
    </source>
</evidence>
<dbReference type="InterPro" id="IPR018108">
    <property type="entry name" value="MCP_transmembrane"/>
</dbReference>
<evidence type="ECO:0000256" key="7">
    <source>
        <dbReference type="ARBA" id="ARBA00023128"/>
    </source>
</evidence>
<evidence type="ECO:0000256" key="1">
    <source>
        <dbReference type="ARBA" id="ARBA00004225"/>
    </source>
</evidence>
<organism evidence="11 12">
    <name type="scientific">Ilex paraguariensis</name>
    <name type="common">yerba mate</name>
    <dbReference type="NCBI Taxonomy" id="185542"/>
    <lineage>
        <taxon>Eukaryota</taxon>
        <taxon>Viridiplantae</taxon>
        <taxon>Streptophyta</taxon>
        <taxon>Embryophyta</taxon>
        <taxon>Tracheophyta</taxon>
        <taxon>Spermatophyta</taxon>
        <taxon>Magnoliopsida</taxon>
        <taxon>eudicotyledons</taxon>
        <taxon>Gunneridae</taxon>
        <taxon>Pentapetalae</taxon>
        <taxon>asterids</taxon>
        <taxon>campanulids</taxon>
        <taxon>Aquifoliales</taxon>
        <taxon>Aquifoliaceae</taxon>
        <taxon>Ilex</taxon>
    </lineage>
</organism>
<evidence type="ECO:0000256" key="5">
    <source>
        <dbReference type="ARBA" id="ARBA00022737"/>
    </source>
</evidence>
<dbReference type="Pfam" id="PF00153">
    <property type="entry name" value="Mito_carr"/>
    <property type="match status" value="2"/>
</dbReference>
<comment type="subcellular location">
    <subcellularLocation>
        <location evidence="1">Mitochondrion membrane</location>
        <topology evidence="1">Multi-pass membrane protein</topology>
    </subcellularLocation>
</comment>
<evidence type="ECO:0000256" key="4">
    <source>
        <dbReference type="ARBA" id="ARBA00022692"/>
    </source>
</evidence>
<dbReference type="InterPro" id="IPR050567">
    <property type="entry name" value="Mitochondrial_Carrier"/>
</dbReference>
<keyword evidence="7" id="KW-0496">Mitochondrion</keyword>
<dbReference type="AlphaFoldDB" id="A0ABC8T0G5"/>
<evidence type="ECO:0000256" key="10">
    <source>
        <dbReference type="RuleBase" id="RU000488"/>
    </source>
</evidence>
<evidence type="ECO:0000256" key="3">
    <source>
        <dbReference type="ARBA" id="ARBA00022448"/>
    </source>
</evidence>
<evidence type="ECO:0000256" key="6">
    <source>
        <dbReference type="ARBA" id="ARBA00022989"/>
    </source>
</evidence>
<sequence length="454" mass="48602">MLMLYGTEGKMDELLKSHMFAAHAIAAAGSITLGTVLTYPLDTIKVLLQVGSGPSKQLTTAQVLDRVRTLSGNLGLFNGLGWCTLGRISGVGTRFGIYEILTAFCKDGREDDYVHASEALMAGIAAGAMESFIASPFELIKLRAQVTSASRIPSSTAVAEKSAVSPLIARLLRGYSPDIRSLNHSVGLLSTLTDKHASIIGALKGYPWMLTGSGKPPSVYDVRRPLDIISLEGWGAPWRGLRSGVVRDSIFGGIFFSSWQFLHTAMLNWKAVEMDPPPSIALKIAHVGMRHKVSGGSSNSSPDLVTTFNCSPLIRSCLQGPCCMSYPTMLRLGGTRLAEPLVPLAITTPSYMLHQGFPKRHEQHLLNRDYRTSCTSACRVILEWSDGEIGPLSPLAVSLAAGFSGSIAAAASHCFDTARSRAQCTVLPKFGHFQSVSVKFGIMTTDIKGAGVLS</sequence>
<name>A0ABC8T0G5_9AQUA</name>
<dbReference type="InterPro" id="IPR023395">
    <property type="entry name" value="MCP_dom_sf"/>
</dbReference>
<dbReference type="PROSITE" id="PS50920">
    <property type="entry name" value="SOLCAR"/>
    <property type="match status" value="1"/>
</dbReference>
<proteinExistence type="inferred from homology"/>
<dbReference type="GO" id="GO:0031966">
    <property type="term" value="C:mitochondrial membrane"/>
    <property type="evidence" value="ECO:0007669"/>
    <property type="project" value="UniProtKB-SubCell"/>
</dbReference>
<gene>
    <name evidence="11" type="ORF">ILEXP_LOCUS29232</name>
</gene>
<dbReference type="Gene3D" id="1.50.40.10">
    <property type="entry name" value="Mitochondrial carrier domain"/>
    <property type="match status" value="1"/>
</dbReference>
<protein>
    <submittedName>
        <fullName evidence="11">Uncharacterized protein</fullName>
    </submittedName>
</protein>
<dbReference type="PANTHER" id="PTHR45624:SF36">
    <property type="entry name" value="S-ADENOSYLMETHIONINE CARRIER 2, CHLOROPLASTIC-RELATED"/>
    <property type="match status" value="1"/>
</dbReference>
<comment type="similarity">
    <text evidence="2 10">Belongs to the mitochondrial carrier (TC 2.A.29) family.</text>
</comment>
<keyword evidence="3 10" id="KW-0813">Transport</keyword>
<evidence type="ECO:0000313" key="12">
    <source>
        <dbReference type="Proteomes" id="UP001642360"/>
    </source>
</evidence>
<keyword evidence="8 9" id="KW-0472">Membrane</keyword>
<keyword evidence="5" id="KW-0677">Repeat</keyword>
<evidence type="ECO:0000256" key="9">
    <source>
        <dbReference type="PROSITE-ProRule" id="PRU00282"/>
    </source>
</evidence>